<dbReference type="InterPro" id="IPR038573">
    <property type="entry name" value="BrnT_sf"/>
</dbReference>
<dbReference type="EMBL" id="SPMZ01000075">
    <property type="protein sequence ID" value="NMQ21072.1"/>
    <property type="molecule type" value="Genomic_DNA"/>
</dbReference>
<comment type="caution">
    <text evidence="1">The sequence shown here is derived from an EMBL/GenBank/DDBJ whole genome shotgun (WGS) entry which is preliminary data.</text>
</comment>
<dbReference type="Gene3D" id="3.10.450.530">
    <property type="entry name" value="Ribonuclease toxin, BrnT, of type II toxin-antitoxin system"/>
    <property type="match status" value="1"/>
</dbReference>
<dbReference type="Proteomes" id="UP000760480">
    <property type="component" value="Unassembled WGS sequence"/>
</dbReference>
<sequence length="95" mass="11517">MQDMMFEWDDEKAALNWHKHGVAFTRAVFAFRDPFALEWIDDRDDYGEERINLLGRCEGVLLHVTYTERGERIRLISARRAERHEQDHYHRENAR</sequence>
<reference evidence="1 2" key="1">
    <citation type="submission" date="2019-03" db="EMBL/GenBank/DDBJ databases">
        <title>Metabolic reconstructions from genomes of highly enriched 'Candidatus Accumulibacter' and 'Candidatus Competibacter' bioreactor populations.</title>
        <authorList>
            <person name="Annavajhala M.K."/>
            <person name="Welles L."/>
            <person name="Abbas B."/>
            <person name="Sorokin D."/>
            <person name="Park H."/>
            <person name="Van Loosdrecht M."/>
            <person name="Chandran K."/>
        </authorList>
    </citation>
    <scope>NUCLEOTIDE SEQUENCE [LARGE SCALE GENOMIC DNA]</scope>
    <source>
        <strain evidence="1 2">SBR_G</strain>
    </source>
</reference>
<protein>
    <submittedName>
        <fullName evidence="1">BrnT family toxin</fullName>
    </submittedName>
</protein>
<dbReference type="Pfam" id="PF04365">
    <property type="entry name" value="BrnT_toxin"/>
    <property type="match status" value="1"/>
</dbReference>
<dbReference type="InterPro" id="IPR007460">
    <property type="entry name" value="BrnT_toxin"/>
</dbReference>
<name>A0ABX1TNT4_9GAMM</name>
<accession>A0ABX1TNT4</accession>
<evidence type="ECO:0000313" key="1">
    <source>
        <dbReference type="EMBL" id="NMQ21072.1"/>
    </source>
</evidence>
<evidence type="ECO:0000313" key="2">
    <source>
        <dbReference type="Proteomes" id="UP000760480"/>
    </source>
</evidence>
<dbReference type="RefSeq" id="WP_169250337.1">
    <property type="nucleotide sequence ID" value="NZ_SPMZ01000075.1"/>
</dbReference>
<organism evidence="1 2">
    <name type="scientific">Candidatus Competibacter phosphatis</name>
    <dbReference type="NCBI Taxonomy" id="221280"/>
    <lineage>
        <taxon>Bacteria</taxon>
        <taxon>Pseudomonadati</taxon>
        <taxon>Pseudomonadota</taxon>
        <taxon>Gammaproteobacteria</taxon>
        <taxon>Candidatus Competibacteraceae</taxon>
        <taxon>Candidatus Competibacter</taxon>
    </lineage>
</organism>
<keyword evidence="2" id="KW-1185">Reference proteome</keyword>
<gene>
    <name evidence="1" type="ORF">E4P82_18860</name>
</gene>
<proteinExistence type="predicted"/>